<dbReference type="PANTHER" id="PTHR47128">
    <property type="match status" value="1"/>
</dbReference>
<dbReference type="SUPFAM" id="SSF51735">
    <property type="entry name" value="NAD(P)-binding Rossmann-fold domains"/>
    <property type="match status" value="1"/>
</dbReference>
<dbReference type="AlphaFoldDB" id="A0A2M7FZP7"/>
<dbReference type="Proteomes" id="UP000231019">
    <property type="component" value="Unassembled WGS sequence"/>
</dbReference>
<dbReference type="InterPro" id="IPR044256">
    <property type="entry name" value="HCF244-like"/>
</dbReference>
<evidence type="ECO:0000256" key="2">
    <source>
        <dbReference type="ARBA" id="ARBA00023276"/>
    </source>
</evidence>
<sequence>MALTQALKTSHSPDPNDPQETQPTMKFVLVAGATGYLGKHVVHELKRQGHRVRALVRNREKLWKRGPFLEPAVGPEVDEIVVADLTRPETLRGICRDIEYVISCVGLTRDAGKQTFADVDYQGNHHLLLEAQQSPELKKFIYVSLLTQALDPNLEVIQAKERFVRELQESPTTSCIIRPTGYFSDMTEYLKMAKRGRAYVLGHGESTINPIHGADLAQVCVKAMIAKEKEWAVGGPQTLTQKQIAQLAFEVLGKPAKISHLPPGLVGLVTGFTRLYSRQKADTLAFIAEAAQKGGVAPAQGQELLQDYFKEFIASPFFRES</sequence>
<accession>A0A2M7FZP7</accession>
<reference evidence="5 6" key="1">
    <citation type="submission" date="2017-09" db="EMBL/GenBank/DDBJ databases">
        <title>Depth-based differentiation of microbial function through sediment-hosted aquifers and enrichment of novel symbionts in the deep terrestrial subsurface.</title>
        <authorList>
            <person name="Probst A.J."/>
            <person name="Ladd B."/>
            <person name="Jarett J.K."/>
            <person name="Geller-Mcgrath D.E."/>
            <person name="Sieber C.M."/>
            <person name="Emerson J.B."/>
            <person name="Anantharaman K."/>
            <person name="Thomas B.C."/>
            <person name="Malmstrom R."/>
            <person name="Stieglmeier M."/>
            <person name="Klingl A."/>
            <person name="Woyke T."/>
            <person name="Ryan C.M."/>
            <person name="Banfield J.F."/>
        </authorList>
    </citation>
    <scope>NUCLEOTIDE SEQUENCE [LARGE SCALE GENOMIC DNA]</scope>
    <source>
        <strain evidence="5">CG17_big_fil_post_rev_8_21_14_2_50_48_46</strain>
    </source>
</reference>
<dbReference type="GO" id="GO:0009523">
    <property type="term" value="C:photosystem II"/>
    <property type="evidence" value="ECO:0007669"/>
    <property type="project" value="UniProtKB-KW"/>
</dbReference>
<dbReference type="PANTHER" id="PTHR47128:SF2">
    <property type="entry name" value="PROTEIN HIGH CHLOROPHYLL FLUORESCENCE PHENOTYPE 244, CHLOROPLASTIC"/>
    <property type="match status" value="1"/>
</dbReference>
<evidence type="ECO:0000313" key="6">
    <source>
        <dbReference type="Proteomes" id="UP000231019"/>
    </source>
</evidence>
<evidence type="ECO:0000313" key="5">
    <source>
        <dbReference type="EMBL" id="PIW14363.1"/>
    </source>
</evidence>
<evidence type="ECO:0000259" key="4">
    <source>
        <dbReference type="Pfam" id="PF13460"/>
    </source>
</evidence>
<keyword evidence="1" id="KW-0602">Photosynthesis</keyword>
<feature type="region of interest" description="Disordered" evidence="3">
    <location>
        <begin position="1"/>
        <end position="22"/>
    </location>
</feature>
<evidence type="ECO:0000256" key="1">
    <source>
        <dbReference type="ARBA" id="ARBA00022531"/>
    </source>
</evidence>
<dbReference type="CDD" id="cd05243">
    <property type="entry name" value="SDR_a5"/>
    <property type="match status" value="1"/>
</dbReference>
<keyword evidence="2" id="KW-0604">Photosystem II</keyword>
<comment type="caution">
    <text evidence="5">The sequence shown here is derived from an EMBL/GenBank/DDBJ whole genome shotgun (WGS) entry which is preliminary data.</text>
</comment>
<dbReference type="InterPro" id="IPR036291">
    <property type="entry name" value="NAD(P)-bd_dom_sf"/>
</dbReference>
<name>A0A2M7FZP7_9BACT</name>
<dbReference type="Gene3D" id="3.40.50.720">
    <property type="entry name" value="NAD(P)-binding Rossmann-like Domain"/>
    <property type="match status" value="1"/>
</dbReference>
<proteinExistence type="predicted"/>
<dbReference type="EMBL" id="PFFQ01000061">
    <property type="protein sequence ID" value="PIW14363.1"/>
    <property type="molecule type" value="Genomic_DNA"/>
</dbReference>
<protein>
    <recommendedName>
        <fullName evidence="4">NAD(P)-binding domain-containing protein</fullName>
    </recommendedName>
</protein>
<organism evidence="5 6">
    <name type="scientific">bacterium (Candidatus Blackallbacteria) CG17_big_fil_post_rev_8_21_14_2_50_48_46</name>
    <dbReference type="NCBI Taxonomy" id="2014261"/>
    <lineage>
        <taxon>Bacteria</taxon>
        <taxon>Candidatus Blackallbacteria</taxon>
    </lineage>
</organism>
<dbReference type="GO" id="GO:0015979">
    <property type="term" value="P:photosynthesis"/>
    <property type="evidence" value="ECO:0007669"/>
    <property type="project" value="UniProtKB-KW"/>
</dbReference>
<dbReference type="InterPro" id="IPR016040">
    <property type="entry name" value="NAD(P)-bd_dom"/>
</dbReference>
<gene>
    <name evidence="5" type="ORF">COW36_22160</name>
</gene>
<feature type="domain" description="NAD(P)-binding" evidence="4">
    <location>
        <begin position="32"/>
        <end position="224"/>
    </location>
</feature>
<evidence type="ECO:0000256" key="3">
    <source>
        <dbReference type="SAM" id="MobiDB-lite"/>
    </source>
</evidence>
<dbReference type="Pfam" id="PF13460">
    <property type="entry name" value="NAD_binding_10"/>
    <property type="match status" value="1"/>
</dbReference>